<dbReference type="Pfam" id="PF09577">
    <property type="entry name" value="Spore_YpjB"/>
    <property type="match status" value="1"/>
</dbReference>
<keyword evidence="4" id="KW-1185">Reference proteome</keyword>
<dbReference type="InterPro" id="IPR014231">
    <property type="entry name" value="Spore_YpjB"/>
</dbReference>
<organism evidence="3 4">
    <name type="scientific">Sutcliffiella cohnii</name>
    <dbReference type="NCBI Taxonomy" id="33932"/>
    <lineage>
        <taxon>Bacteria</taxon>
        <taxon>Bacillati</taxon>
        <taxon>Bacillota</taxon>
        <taxon>Bacilli</taxon>
        <taxon>Bacillales</taxon>
        <taxon>Bacillaceae</taxon>
        <taxon>Sutcliffiella</taxon>
    </lineage>
</organism>
<feature type="transmembrane region" description="Helical" evidence="1">
    <location>
        <begin position="226"/>
        <end position="246"/>
    </location>
</feature>
<evidence type="ECO:0000256" key="1">
    <source>
        <dbReference type="SAM" id="Phobius"/>
    </source>
</evidence>
<gene>
    <name evidence="3" type="ORF">BC6307_13515</name>
</gene>
<feature type="chain" id="PRO_5011286807" evidence="2">
    <location>
        <begin position="24"/>
        <end position="263"/>
    </location>
</feature>
<dbReference type="NCBIfam" id="TIGR02878">
    <property type="entry name" value="spore_ypjB"/>
    <property type="match status" value="1"/>
</dbReference>
<keyword evidence="1" id="KW-0812">Transmembrane</keyword>
<dbReference type="STRING" id="1314751.GCA_001591425_02598"/>
<accession>A0A223KRW6</accession>
<dbReference type="RefSeq" id="WP_066416830.1">
    <property type="nucleotide sequence ID" value="NZ_CP018866.1"/>
</dbReference>
<name>A0A223KRW6_9BACI</name>
<reference evidence="3 4" key="1">
    <citation type="submission" date="2016-12" db="EMBL/GenBank/DDBJ databases">
        <title>The whole genome sequencing and assembly of Bacillus cohnii DSM 6307T strain.</title>
        <authorList>
            <person name="Lee Y.-J."/>
            <person name="Yi H."/>
            <person name="Bahn Y.-S."/>
            <person name="Kim J.F."/>
            <person name="Lee D.-W."/>
        </authorList>
    </citation>
    <scope>NUCLEOTIDE SEQUENCE [LARGE SCALE GENOMIC DNA]</scope>
    <source>
        <strain evidence="3 4">DSM 6307</strain>
    </source>
</reference>
<dbReference type="KEGG" id="bcoh:BC6307_13515"/>
<keyword evidence="2" id="KW-0732">Signal</keyword>
<sequence length="263" mass="30992">MMVRLLIGIIAIFLCFPITQVTAADSKPYEKLNDLLETSIQLSRQERYVEAHNLLEIFMDDFSKMMTTQKNVKMDDVRVIMSVHSQTKDILMNGTVPHEEKVRNVMMLRLAVDAMSSEHQPLWTEMEEPIITTFQQLKHSVESKDENIFGQHYYRLIKTYNLILPSLRMDVKPEYIAKVDAHLQYLDQNKRTIIQDPSKMDQLNAMETDFRALFEQLKEDETDPSLLWVMISTGSIILLTLSYVAWRRYEAENRKRKRKKQKD</sequence>
<feature type="signal peptide" evidence="2">
    <location>
        <begin position="1"/>
        <end position="23"/>
    </location>
</feature>
<protein>
    <submittedName>
        <fullName evidence="3">Sporulation protein YpjB</fullName>
    </submittedName>
</protein>
<dbReference type="EMBL" id="CP018866">
    <property type="protein sequence ID" value="AST92232.1"/>
    <property type="molecule type" value="Genomic_DNA"/>
</dbReference>
<dbReference type="AlphaFoldDB" id="A0A223KRW6"/>
<proteinExistence type="predicted"/>
<evidence type="ECO:0000313" key="4">
    <source>
        <dbReference type="Proteomes" id="UP000215224"/>
    </source>
</evidence>
<dbReference type="Proteomes" id="UP000215224">
    <property type="component" value="Chromosome"/>
</dbReference>
<keyword evidence="1" id="KW-0472">Membrane</keyword>
<evidence type="ECO:0000256" key="2">
    <source>
        <dbReference type="SAM" id="SignalP"/>
    </source>
</evidence>
<keyword evidence="1" id="KW-1133">Transmembrane helix</keyword>
<evidence type="ECO:0000313" key="3">
    <source>
        <dbReference type="EMBL" id="AST92232.1"/>
    </source>
</evidence>